<feature type="domain" description="PAC" evidence="2">
    <location>
        <begin position="84"/>
        <end position="136"/>
    </location>
</feature>
<dbReference type="SMART" id="SM00091">
    <property type="entry name" value="PAS"/>
    <property type="match status" value="1"/>
</dbReference>
<evidence type="ECO:0000313" key="4">
    <source>
        <dbReference type="EMBL" id="KXS31635.1"/>
    </source>
</evidence>
<dbReference type="Proteomes" id="UP000070578">
    <property type="component" value="Unassembled WGS sequence"/>
</dbReference>
<dbReference type="SUPFAM" id="SSF55073">
    <property type="entry name" value="Nucleotide cyclase"/>
    <property type="match status" value="1"/>
</dbReference>
<evidence type="ECO:0000259" key="2">
    <source>
        <dbReference type="PROSITE" id="PS50113"/>
    </source>
</evidence>
<reference evidence="4 5" key="1">
    <citation type="submission" date="2016-02" db="EMBL/GenBank/DDBJ databases">
        <authorList>
            <person name="Wen L."/>
            <person name="He K."/>
            <person name="Yang H."/>
        </authorList>
    </citation>
    <scope>NUCLEOTIDE SEQUENCE [LARGE SCALE GENOMIC DNA]</scope>
    <source>
        <strain evidence="4">ShG14-8</strain>
    </source>
</reference>
<name>A0A139BSD6_9PROT</name>
<dbReference type="InterPro" id="IPR000160">
    <property type="entry name" value="GGDEF_dom"/>
</dbReference>
<dbReference type="SMART" id="SM00086">
    <property type="entry name" value="PAC"/>
    <property type="match status" value="1"/>
</dbReference>
<dbReference type="InterPro" id="IPR001610">
    <property type="entry name" value="PAC"/>
</dbReference>
<organism evidence="4 5">
    <name type="scientific">Candidatus Gallionella acididurans</name>
    <dbReference type="NCBI Taxonomy" id="1796491"/>
    <lineage>
        <taxon>Bacteria</taxon>
        <taxon>Pseudomonadati</taxon>
        <taxon>Pseudomonadota</taxon>
        <taxon>Betaproteobacteria</taxon>
        <taxon>Nitrosomonadales</taxon>
        <taxon>Gallionellaceae</taxon>
        <taxon>Gallionella</taxon>
    </lineage>
</organism>
<dbReference type="InterPro" id="IPR035965">
    <property type="entry name" value="PAS-like_dom_sf"/>
</dbReference>
<evidence type="ECO:0000259" key="3">
    <source>
        <dbReference type="PROSITE" id="PS50887"/>
    </source>
</evidence>
<dbReference type="InterPro" id="IPR043128">
    <property type="entry name" value="Rev_trsase/Diguanyl_cyclase"/>
</dbReference>
<dbReference type="NCBIfam" id="TIGR00254">
    <property type="entry name" value="GGDEF"/>
    <property type="match status" value="1"/>
</dbReference>
<dbReference type="PROSITE" id="PS50887">
    <property type="entry name" value="GGDEF"/>
    <property type="match status" value="1"/>
</dbReference>
<proteinExistence type="predicted"/>
<dbReference type="InterPro" id="IPR000014">
    <property type="entry name" value="PAS"/>
</dbReference>
<dbReference type="Pfam" id="PF13426">
    <property type="entry name" value="PAS_9"/>
    <property type="match status" value="1"/>
</dbReference>
<dbReference type="InterPro" id="IPR029787">
    <property type="entry name" value="Nucleotide_cyclase"/>
</dbReference>
<accession>A0A139BSD6</accession>
<dbReference type="Gene3D" id="3.30.70.270">
    <property type="match status" value="1"/>
</dbReference>
<dbReference type="PANTHER" id="PTHR46663">
    <property type="entry name" value="DIGUANYLATE CYCLASE DGCT-RELATED"/>
    <property type="match status" value="1"/>
</dbReference>
<dbReference type="SMART" id="SM00267">
    <property type="entry name" value="GGDEF"/>
    <property type="match status" value="1"/>
</dbReference>
<evidence type="ECO:0000259" key="1">
    <source>
        <dbReference type="PROSITE" id="PS50112"/>
    </source>
</evidence>
<feature type="domain" description="GGDEF" evidence="3">
    <location>
        <begin position="168"/>
        <end position="303"/>
    </location>
</feature>
<dbReference type="EMBL" id="LSLI01000064">
    <property type="protein sequence ID" value="KXS31635.1"/>
    <property type="molecule type" value="Genomic_DNA"/>
</dbReference>
<dbReference type="NCBIfam" id="TIGR00229">
    <property type="entry name" value="sensory_box"/>
    <property type="match status" value="1"/>
</dbReference>
<reference evidence="4 5" key="2">
    <citation type="submission" date="2016-03" db="EMBL/GenBank/DDBJ databases">
        <title>New uncultured bacterium of the family Gallionellaceae from acid mine drainage: description and reconstruction of genome based on metagenomic analysis of microbial community.</title>
        <authorList>
            <person name="Kadnikov V."/>
            <person name="Ivasenko D."/>
            <person name="Beletsky A."/>
            <person name="Mardanov A."/>
            <person name="Danilova E."/>
            <person name="Pimenov N."/>
            <person name="Karnachuk O."/>
            <person name="Ravin N."/>
        </authorList>
    </citation>
    <scope>NUCLEOTIDE SEQUENCE [LARGE SCALE GENOMIC DNA]</scope>
    <source>
        <strain evidence="4">ShG14-8</strain>
    </source>
</reference>
<dbReference type="Gene3D" id="3.30.450.20">
    <property type="entry name" value="PAS domain"/>
    <property type="match status" value="1"/>
</dbReference>
<protein>
    <submittedName>
        <fullName evidence="4">Diguanylate cyclase with PAS/PAC sensor</fullName>
    </submittedName>
</protein>
<dbReference type="InterPro" id="IPR052163">
    <property type="entry name" value="DGC-Regulatory_Protein"/>
</dbReference>
<sequence length="303" mass="33621">MNPAANISQDLLVKALNESRDAIIIVDARQQDTPLIYMNGGFEKLTGYTSGEVVGKNYHVLFGADTDQPEIAEIRAAIAKGQGCVVTLRNYRKDGSMFWSQLSISPVHNAEGMLTHFIGIQKEAPDRKLLENNLNALLYTDPLVGVSNRRHFEERFANLLHVAQRIHSGMSLMMIDLDHFRQFNERYGQSAGDECLRMVGDCIAKTFNRTSDCVARYGGGEFIVVSFSSGIEALRQHARKLCEQVSMLNIPHSDSPHGVVTISIGGVHRLPNRDTTEEMFIEQAGRELLAAKQGGRNRVHIAG</sequence>
<dbReference type="InterPro" id="IPR000700">
    <property type="entry name" value="PAS-assoc_C"/>
</dbReference>
<feature type="domain" description="PAS" evidence="1">
    <location>
        <begin position="8"/>
        <end position="81"/>
    </location>
</feature>
<evidence type="ECO:0000313" key="5">
    <source>
        <dbReference type="Proteomes" id="UP000070578"/>
    </source>
</evidence>
<comment type="caution">
    <text evidence="4">The sequence shown here is derived from an EMBL/GenBank/DDBJ whole genome shotgun (WGS) entry which is preliminary data.</text>
</comment>
<dbReference type="PANTHER" id="PTHR46663:SF4">
    <property type="entry name" value="DIGUANYLATE CYCLASE DGCT-RELATED"/>
    <property type="match status" value="1"/>
</dbReference>
<dbReference type="CDD" id="cd00130">
    <property type="entry name" value="PAS"/>
    <property type="match status" value="1"/>
</dbReference>
<dbReference type="PROSITE" id="PS50113">
    <property type="entry name" value="PAC"/>
    <property type="match status" value="1"/>
</dbReference>
<dbReference type="CDD" id="cd01949">
    <property type="entry name" value="GGDEF"/>
    <property type="match status" value="1"/>
</dbReference>
<dbReference type="PROSITE" id="PS50112">
    <property type="entry name" value="PAS"/>
    <property type="match status" value="1"/>
</dbReference>
<gene>
    <name evidence="4" type="ORF">AWT59_2236</name>
</gene>
<dbReference type="SUPFAM" id="SSF55785">
    <property type="entry name" value="PYP-like sensor domain (PAS domain)"/>
    <property type="match status" value="1"/>
</dbReference>
<dbReference type="Pfam" id="PF00990">
    <property type="entry name" value="GGDEF"/>
    <property type="match status" value="1"/>
</dbReference>
<dbReference type="AlphaFoldDB" id="A0A139BSD6"/>